<gene>
    <name evidence="1" type="ORF">CWI39_3753p0020</name>
</gene>
<reference evidence="1 2" key="1">
    <citation type="submission" date="2017-12" db="EMBL/GenBank/DDBJ databases">
        <authorList>
            <person name="Pombert J.-F."/>
            <person name="Haag K.L."/>
            <person name="Ebert D."/>
        </authorList>
    </citation>
    <scope>NUCLEOTIDE SEQUENCE [LARGE SCALE GENOMIC DNA]</scope>
    <source>
        <strain evidence="1">IL-BN-2</strain>
    </source>
</reference>
<evidence type="ECO:0000313" key="2">
    <source>
        <dbReference type="Proteomes" id="UP000293045"/>
    </source>
</evidence>
<protein>
    <submittedName>
        <fullName evidence="1">Uncharacterized protein</fullName>
    </submittedName>
</protein>
<dbReference type="VEuPathDB" id="MicrosporidiaDB:CWI39_3753p0020"/>
<sequence length="128" mass="14594">MKVLLEIPDNEAIFAFKVLKSLSFVKKAKPMSMTTIDLWEDLKEASEQTLSMSYNIFPTHRFEKELKRLAKKFPSLKNEFAELIRELLVNPESGTFIGNNCYKIRLAIGSKGKGKSGGARVITYLYIE</sequence>
<feature type="non-terminal residue" evidence="1">
    <location>
        <position position="128"/>
    </location>
</feature>
<comment type="caution">
    <text evidence="1">The sequence shown here is derived from an EMBL/GenBank/DDBJ whole genome shotgun (WGS) entry which is preliminary data.</text>
</comment>
<organism evidence="1 2">
    <name type="scientific">Hamiltosporidium magnivora</name>
    <dbReference type="NCBI Taxonomy" id="148818"/>
    <lineage>
        <taxon>Eukaryota</taxon>
        <taxon>Fungi</taxon>
        <taxon>Fungi incertae sedis</taxon>
        <taxon>Microsporidia</taxon>
        <taxon>Dubosqiidae</taxon>
        <taxon>Hamiltosporidium</taxon>
    </lineage>
</organism>
<evidence type="ECO:0000313" key="1">
    <source>
        <dbReference type="EMBL" id="TBT96508.1"/>
    </source>
</evidence>
<name>A0A4Q9KPI2_9MICR</name>
<accession>A0A4Q9KPI2</accession>
<dbReference type="AlphaFoldDB" id="A0A4Q9KPI2"/>
<proteinExistence type="predicted"/>
<dbReference type="EMBL" id="PIXR01003753">
    <property type="protein sequence ID" value="TBT96508.1"/>
    <property type="molecule type" value="Genomic_DNA"/>
</dbReference>
<dbReference type="Proteomes" id="UP000293045">
    <property type="component" value="Unassembled WGS sequence"/>
</dbReference>